<dbReference type="InterPro" id="IPR027417">
    <property type="entry name" value="P-loop_NTPase"/>
</dbReference>
<feature type="compositionally biased region" description="Pro residues" evidence="1">
    <location>
        <begin position="59"/>
        <end position="75"/>
    </location>
</feature>
<dbReference type="InterPro" id="IPR011990">
    <property type="entry name" value="TPR-like_helical_dom_sf"/>
</dbReference>
<dbReference type="InterPro" id="IPR053137">
    <property type="entry name" value="NLR-like"/>
</dbReference>
<dbReference type="GeneID" id="91487057"/>
<dbReference type="InterPro" id="IPR047738">
    <property type="entry name" value="SAV_2336-like_N"/>
</dbReference>
<sequence length="1509" mass="164910">MSPAHQPGDDRPRGSGDRSGGSPGGLTPTEWADALHLAALQARAEAARRDRPIFTAPPADGPPPGEAAGSGPPPREAGTGTDAPGTERSSPAPGTDTGTARSPGLPAGGGGSAAGRVPRGRAPAPPHGGEGTPPWPHRDPGDGGPPTEPPGFVQPVLERRQELVAALGPFHLTEPRGRPDGVDPEGTARNYARSLLDSLHWSEDEREGAGVPVVPRPCARRERAVNLTLLVDDGVTMAFQRGLAAEFVRLARSGGIFREVASLYFDSARPGVPRLRDGHGRPGRLGGGRAHVVLFLTDGLGGAWRDRGFQDWVAEAADRGAVAILHLLQPLLWRRGAIATVPMELAAPRAAGPCAANTRYARERTLTDPEEDKREPGVLVPVLTLDPRTIRDWAVFAMGRGPGRLWAHTARFPAGEDPAPAEAPDAGEPAFDAEREARRFRQLASPEAFDLAVALAAVPLDPRLVEAVCEDVLGRTTPSELTEVFFSGLVRGGGGGEEDGPVGWDFRPGVRRALLSLGGRVSDIRRVLGLAAERLRRVDPWFDALRLMLRGGNDDFPKRTRLSHHWANSMLPAVESAALTRRYAAPIREYADISGTGATRGAEETHEAGTPSPAGLVLPKVSGSARVGGNNGWKARNRAPFSERSGKETHMATKLSNEDMMQESGGQSSGRTSRSSMSGRPLNAVWVQVPRRNSAFTGREELLSALRGQLLKGRRQVITALNGMSGVGKTELAKEYLYRYASDYDLICWIPAAHSNQLRESFSVLASRLRLDSAGAGSGHVLENVLEALRQGVDYPRWLLVFDNAQARSELDQYLPVGGEGHVIITSRDSSWTVRGGDAYLSVREFDRAESIELLKRRGPASLTTEEADQLAHELGDLPLALNQAAVWLHESGMATEEYLRQFAEKSQEMLDLLRPVDSAYPVAVAAAWNVSLDRLATTNPAALQLLQLCSFMSTAPIPRTLFNFARGIEGPAELRGALEDPARLGMAIRDIGRNSLAHIDHQRNTVSLHRLVQRAVQAPMSDEEREEMRHCAHQLLGRNDLQVVAVDASERYTELLPHVWASELWNCTDPWARNLVVQMCRVAVLRQEFDEARRLGETAHEWWRLQLGENHPSTLGMAIQISTAMRGQGYLEQALALCEATLGTLRETQNPGDSETLEAEIEYIRTLRFLGRFRDSLTAAADAYHRRVRLFGEDDPHTLVTAHFRAFNLLLSGDPESAADQYRDTLARLEAVFGPDHPRTLGTNNGYAEALMEKGRYREAEEIQAHQVERAIGLIGEDDNRVLRNQRTLAVMRRRVGHHREALALSERAWQRFRVKHGVDDNETMYAALVHSMSLSAVNQHDEALELAQTTGERYVKLLGERHPYVGAADVNRAIILRRLGRAAEARQLDERSLELFLDRLGAHHPSTLACLVNLANDHFLMGDVAGARERDEEALRGCEEALGAPHPLALLARRNLLVDRRAQGEDVEAEFVAVEDGYREVMGSDHPATLSLRRTVRGDADIYLAQM</sequence>
<dbReference type="Gene3D" id="1.25.40.10">
    <property type="entry name" value="Tetratricopeptide repeat domain"/>
    <property type="match status" value="2"/>
</dbReference>
<accession>D7AY26</accession>
<dbReference type="NCBIfam" id="NF041121">
    <property type="entry name" value="SAV_2336_NTERM"/>
    <property type="match status" value="1"/>
</dbReference>
<proteinExistence type="predicted"/>
<evidence type="ECO:0000256" key="1">
    <source>
        <dbReference type="SAM" id="MobiDB-lite"/>
    </source>
</evidence>
<dbReference type="KEGG" id="nda:Ndas_4516"/>
<dbReference type="Pfam" id="PF13374">
    <property type="entry name" value="TPR_10"/>
    <property type="match status" value="1"/>
</dbReference>
<evidence type="ECO:0000313" key="4">
    <source>
        <dbReference type="EMBL" id="ADH69904.1"/>
    </source>
</evidence>
<feature type="compositionally biased region" description="Basic and acidic residues" evidence="1">
    <location>
        <begin position="7"/>
        <end position="16"/>
    </location>
</feature>
<feature type="region of interest" description="Disordered" evidence="1">
    <location>
        <begin position="1"/>
        <end position="153"/>
    </location>
</feature>
<dbReference type="HOGENOM" id="CLU_005905_0_0_11"/>
<feature type="domain" description="DUF7779" evidence="3">
    <location>
        <begin position="936"/>
        <end position="1025"/>
    </location>
</feature>
<feature type="region of interest" description="Disordered" evidence="1">
    <location>
        <begin position="168"/>
        <end position="188"/>
    </location>
</feature>
<dbReference type="STRING" id="446468.Ndas_4516"/>
<dbReference type="SUPFAM" id="SSF48452">
    <property type="entry name" value="TPR-like"/>
    <property type="match status" value="2"/>
</dbReference>
<organism evidence="4 5">
    <name type="scientific">Nocardiopsis dassonvillei (strain ATCC 23218 / DSM 43111 / CIP 107115 / JCM 7437 / KCTC 9190 / NBRC 14626 / NCTC 10488 / NRRL B-5397 / IMRU 509)</name>
    <name type="common">Actinomadura dassonvillei</name>
    <dbReference type="NCBI Taxonomy" id="446468"/>
    <lineage>
        <taxon>Bacteria</taxon>
        <taxon>Bacillati</taxon>
        <taxon>Actinomycetota</taxon>
        <taxon>Actinomycetes</taxon>
        <taxon>Streptosporangiales</taxon>
        <taxon>Nocardiopsidaceae</taxon>
        <taxon>Nocardiopsis</taxon>
    </lineage>
</organism>
<dbReference type="Gene3D" id="3.40.50.300">
    <property type="entry name" value="P-loop containing nucleotide triphosphate hydrolases"/>
    <property type="match status" value="1"/>
</dbReference>
<dbReference type="PANTHER" id="PTHR46082">
    <property type="entry name" value="ATP/GTP-BINDING PROTEIN-RELATED"/>
    <property type="match status" value="1"/>
</dbReference>
<feature type="region of interest" description="Disordered" evidence="1">
    <location>
        <begin position="597"/>
        <end position="679"/>
    </location>
</feature>
<evidence type="ECO:0000259" key="2">
    <source>
        <dbReference type="Pfam" id="PF00931"/>
    </source>
</evidence>
<dbReference type="NCBIfam" id="NF040586">
    <property type="entry name" value="FxSxx_TPR"/>
    <property type="match status" value="1"/>
</dbReference>
<dbReference type="OrthoDB" id="580767at2"/>
<dbReference type="InterPro" id="IPR056681">
    <property type="entry name" value="DUF7779"/>
</dbReference>
<dbReference type="Pfam" id="PF25000">
    <property type="entry name" value="DUF7779"/>
    <property type="match status" value="1"/>
</dbReference>
<dbReference type="eggNOG" id="COG0457">
    <property type="taxonomic scope" value="Bacteria"/>
</dbReference>
<dbReference type="GO" id="GO:0043531">
    <property type="term" value="F:ADP binding"/>
    <property type="evidence" value="ECO:0007669"/>
    <property type="project" value="InterPro"/>
</dbReference>
<protein>
    <submittedName>
        <fullName evidence="4">NB-ARC domain protein</fullName>
    </submittedName>
</protein>
<evidence type="ECO:0000313" key="5">
    <source>
        <dbReference type="Proteomes" id="UP000002219"/>
    </source>
</evidence>
<dbReference type="InterPro" id="IPR002182">
    <property type="entry name" value="NB-ARC"/>
</dbReference>
<dbReference type="EMBL" id="CP002040">
    <property type="protein sequence ID" value="ADH69904.1"/>
    <property type="molecule type" value="Genomic_DNA"/>
</dbReference>
<feature type="domain" description="NB-ARC" evidence="2">
    <location>
        <begin position="700"/>
        <end position="857"/>
    </location>
</feature>
<feature type="compositionally biased region" description="Low complexity" evidence="1">
    <location>
        <begin position="32"/>
        <end position="44"/>
    </location>
</feature>
<dbReference type="Proteomes" id="UP000002219">
    <property type="component" value="Chromosome 1"/>
</dbReference>
<dbReference type="RefSeq" id="WP_013155511.1">
    <property type="nucleotide sequence ID" value="NC_014210.1"/>
</dbReference>
<dbReference type="SUPFAM" id="SSF52540">
    <property type="entry name" value="P-loop containing nucleoside triphosphate hydrolases"/>
    <property type="match status" value="1"/>
</dbReference>
<gene>
    <name evidence="4" type="ordered locus">Ndas_4516</name>
</gene>
<reference evidence="4 5" key="1">
    <citation type="journal article" date="2010" name="Stand. Genomic Sci.">
        <title>Complete genome sequence of Nocardiopsis dassonvillei type strain (IMRU 509).</title>
        <authorList>
            <person name="Sun H."/>
            <person name="Lapidus A."/>
            <person name="Nolan M."/>
            <person name="Lucas S."/>
            <person name="Del Rio T.G."/>
            <person name="Tice H."/>
            <person name="Cheng J.F."/>
            <person name="Tapia R."/>
            <person name="Han C."/>
            <person name="Goodwin L."/>
            <person name="Pitluck S."/>
            <person name="Pagani I."/>
            <person name="Ivanova N."/>
            <person name="Mavromatis K."/>
            <person name="Mikhailova N."/>
            <person name="Pati A."/>
            <person name="Chen A."/>
            <person name="Palaniappan K."/>
            <person name="Land M."/>
            <person name="Hauser L."/>
            <person name="Chang Y.J."/>
            <person name="Jeffries C.D."/>
            <person name="Djao O.D."/>
            <person name="Rohde M."/>
            <person name="Sikorski J."/>
            <person name="Goker M."/>
            <person name="Woyke T."/>
            <person name="Bristow J."/>
            <person name="Eisen J.A."/>
            <person name="Markowitz V."/>
            <person name="Hugenholtz P."/>
            <person name="Kyrpides N.C."/>
            <person name="Klenk H.P."/>
        </authorList>
    </citation>
    <scope>NUCLEOTIDE SEQUENCE [LARGE SCALE GENOMIC DNA]</scope>
    <source>
        <strain evidence="5">ATCC 23218 / DSM 43111 / CIP 107115 / JCM 7437 / KCTC 9190 / NBRC 14626 / NCTC 10488 / NRRL B-5397 / IMRU 509</strain>
    </source>
</reference>
<keyword evidence="5" id="KW-1185">Reference proteome</keyword>
<dbReference type="PANTHER" id="PTHR46082:SF6">
    <property type="entry name" value="AAA+ ATPASE DOMAIN-CONTAINING PROTEIN-RELATED"/>
    <property type="match status" value="1"/>
</dbReference>
<dbReference type="Pfam" id="PF00931">
    <property type="entry name" value="NB-ARC"/>
    <property type="match status" value="1"/>
</dbReference>
<feature type="compositionally biased region" description="Low complexity" evidence="1">
    <location>
        <begin position="664"/>
        <end position="679"/>
    </location>
</feature>
<name>D7AY26_NOCDD</name>
<evidence type="ECO:0000259" key="3">
    <source>
        <dbReference type="Pfam" id="PF25000"/>
    </source>
</evidence>
<dbReference type="Pfam" id="PF13424">
    <property type="entry name" value="TPR_12"/>
    <property type="match status" value="2"/>
</dbReference>